<sequence length="143" mass="16980">KEVECKEKYRIEILKRFAALKNVEAEVDINRTWETIREYIKISAKETRGYYELKTHKPRFNKRFSQLLYIKGRSQTAVVTGSKGHKWDNLNNIRREASRISGKKRGEFRRGHQPKSNLVKDENGDLLADSHNTLNRWKNYFPV</sequence>
<feature type="compositionally biased region" description="Basic and acidic residues" evidence="1">
    <location>
        <begin position="101"/>
        <end position="110"/>
    </location>
</feature>
<dbReference type="InParanoid" id="A0A2J7PR12"/>
<evidence type="ECO:0000256" key="1">
    <source>
        <dbReference type="SAM" id="MobiDB-lite"/>
    </source>
</evidence>
<evidence type="ECO:0000313" key="3">
    <source>
        <dbReference type="Proteomes" id="UP000235965"/>
    </source>
</evidence>
<keyword evidence="3" id="KW-1185">Reference proteome</keyword>
<accession>A0A2J7PR12</accession>
<protein>
    <submittedName>
        <fullName evidence="2">Uncharacterized protein</fullName>
    </submittedName>
</protein>
<dbReference type="AlphaFoldDB" id="A0A2J7PR12"/>
<feature type="non-terminal residue" evidence="2">
    <location>
        <position position="1"/>
    </location>
</feature>
<feature type="region of interest" description="Disordered" evidence="1">
    <location>
        <begin position="101"/>
        <end position="123"/>
    </location>
</feature>
<proteinExistence type="predicted"/>
<comment type="caution">
    <text evidence="2">The sequence shown here is derived from an EMBL/GenBank/DDBJ whole genome shotgun (WGS) entry which is preliminary data.</text>
</comment>
<gene>
    <name evidence="2" type="ORF">B7P43_G03336</name>
</gene>
<reference evidence="2 3" key="1">
    <citation type="submission" date="2017-12" db="EMBL/GenBank/DDBJ databases">
        <title>Hemimetabolous genomes reveal molecular basis of termite eusociality.</title>
        <authorList>
            <person name="Harrison M.C."/>
            <person name="Jongepier E."/>
            <person name="Robertson H.M."/>
            <person name="Arning N."/>
            <person name="Bitard-Feildel T."/>
            <person name="Chao H."/>
            <person name="Childers C.P."/>
            <person name="Dinh H."/>
            <person name="Doddapaneni H."/>
            <person name="Dugan S."/>
            <person name="Gowin J."/>
            <person name="Greiner C."/>
            <person name="Han Y."/>
            <person name="Hu H."/>
            <person name="Hughes D.S.T."/>
            <person name="Huylmans A.-K."/>
            <person name="Kemena C."/>
            <person name="Kremer L.P.M."/>
            <person name="Lee S.L."/>
            <person name="Lopez-Ezquerra A."/>
            <person name="Mallet L."/>
            <person name="Monroy-Kuhn J.M."/>
            <person name="Moser A."/>
            <person name="Murali S.C."/>
            <person name="Muzny D.M."/>
            <person name="Otani S."/>
            <person name="Piulachs M.-D."/>
            <person name="Poelchau M."/>
            <person name="Qu J."/>
            <person name="Schaub F."/>
            <person name="Wada-Katsumata A."/>
            <person name="Worley K.C."/>
            <person name="Xie Q."/>
            <person name="Ylla G."/>
            <person name="Poulsen M."/>
            <person name="Gibbs R.A."/>
            <person name="Schal C."/>
            <person name="Richards S."/>
            <person name="Belles X."/>
            <person name="Korb J."/>
            <person name="Bornberg-Bauer E."/>
        </authorList>
    </citation>
    <scope>NUCLEOTIDE SEQUENCE [LARGE SCALE GENOMIC DNA]</scope>
    <source>
        <tissue evidence="2">Whole body</tissue>
    </source>
</reference>
<name>A0A2J7PR12_9NEOP</name>
<evidence type="ECO:0000313" key="2">
    <source>
        <dbReference type="EMBL" id="PNF18769.1"/>
    </source>
</evidence>
<dbReference type="EMBL" id="NEVH01022634">
    <property type="protein sequence ID" value="PNF18769.1"/>
    <property type="molecule type" value="Genomic_DNA"/>
</dbReference>
<dbReference type="Proteomes" id="UP000235965">
    <property type="component" value="Unassembled WGS sequence"/>
</dbReference>
<organism evidence="2 3">
    <name type="scientific">Cryptotermes secundus</name>
    <dbReference type="NCBI Taxonomy" id="105785"/>
    <lineage>
        <taxon>Eukaryota</taxon>
        <taxon>Metazoa</taxon>
        <taxon>Ecdysozoa</taxon>
        <taxon>Arthropoda</taxon>
        <taxon>Hexapoda</taxon>
        <taxon>Insecta</taxon>
        <taxon>Pterygota</taxon>
        <taxon>Neoptera</taxon>
        <taxon>Polyneoptera</taxon>
        <taxon>Dictyoptera</taxon>
        <taxon>Blattodea</taxon>
        <taxon>Blattoidea</taxon>
        <taxon>Termitoidae</taxon>
        <taxon>Kalotermitidae</taxon>
        <taxon>Cryptotermitinae</taxon>
        <taxon>Cryptotermes</taxon>
    </lineage>
</organism>